<dbReference type="InterPro" id="IPR012394">
    <property type="entry name" value="Aldehyde_DH_NAD(P)"/>
</dbReference>
<dbReference type="InterPro" id="IPR016163">
    <property type="entry name" value="Ald_DH_C"/>
</dbReference>
<protein>
    <submittedName>
        <fullName evidence="4">Aldehyde dehydrogenase</fullName>
    </submittedName>
</protein>
<dbReference type="InterPro" id="IPR015590">
    <property type="entry name" value="Aldehyde_DH_dom"/>
</dbReference>
<evidence type="ECO:0000256" key="1">
    <source>
        <dbReference type="ARBA" id="ARBA00009986"/>
    </source>
</evidence>
<dbReference type="Gene3D" id="3.40.605.10">
    <property type="entry name" value="Aldehyde Dehydrogenase, Chain A, domain 1"/>
    <property type="match status" value="1"/>
</dbReference>
<evidence type="ECO:0000313" key="5">
    <source>
        <dbReference type="Proteomes" id="UP000215137"/>
    </source>
</evidence>
<dbReference type="GO" id="GO:0004029">
    <property type="term" value="F:aldehyde dehydrogenase (NAD+) activity"/>
    <property type="evidence" value="ECO:0007669"/>
    <property type="project" value="TreeGrafter"/>
</dbReference>
<dbReference type="EMBL" id="CP022983">
    <property type="protein sequence ID" value="ASV70021.1"/>
    <property type="molecule type" value="Genomic_DNA"/>
</dbReference>
<gene>
    <name evidence="4" type="ORF">CKF48_11915</name>
</gene>
<dbReference type="SUPFAM" id="SSF53720">
    <property type="entry name" value="ALDH-like"/>
    <property type="match status" value="1"/>
</dbReference>
<accession>A0A286R7Z7</accession>
<dbReference type="GO" id="GO:0006081">
    <property type="term" value="P:aldehyde metabolic process"/>
    <property type="evidence" value="ECO:0007669"/>
    <property type="project" value="InterPro"/>
</dbReference>
<evidence type="ECO:0000313" key="4">
    <source>
        <dbReference type="EMBL" id="ASV70021.1"/>
    </source>
</evidence>
<dbReference type="RefSeq" id="WP_095373583.1">
    <property type="nucleotide sequence ID" value="NZ_CP022983.1"/>
</dbReference>
<reference evidence="4 5" key="1">
    <citation type="submission" date="2017-08" db="EMBL/GenBank/DDBJ databases">
        <title>Complete Genome Sequence of Bacillus kochii Oregon-R-modENCODE STRAIN BDGP4, isolated from Drosophila melanogaster gut.</title>
        <authorList>
            <person name="Wan K.H."/>
            <person name="Yu C."/>
            <person name="Park S."/>
            <person name="Hammonds A.S."/>
            <person name="Booth B.W."/>
            <person name="Celniker S.E."/>
        </authorList>
    </citation>
    <scope>NUCLEOTIDE SEQUENCE [LARGE SCALE GENOMIC DNA]</scope>
    <source>
        <strain evidence="4 5">BDGP4</strain>
    </source>
</reference>
<dbReference type="KEGG" id="bko:CKF48_11915"/>
<dbReference type="OrthoDB" id="2644916at2"/>
<organism evidence="4 5">
    <name type="scientific">Cytobacillus kochii</name>
    <dbReference type="NCBI Taxonomy" id="859143"/>
    <lineage>
        <taxon>Bacteria</taxon>
        <taxon>Bacillati</taxon>
        <taxon>Bacillota</taxon>
        <taxon>Bacilli</taxon>
        <taxon>Bacillales</taxon>
        <taxon>Bacillaceae</taxon>
        <taxon>Cytobacillus</taxon>
    </lineage>
</organism>
<dbReference type="PANTHER" id="PTHR43570:SF16">
    <property type="entry name" value="ALDEHYDE DEHYDROGENASE TYPE III, ISOFORM Q"/>
    <property type="match status" value="1"/>
</dbReference>
<dbReference type="AlphaFoldDB" id="A0A286R7Z7"/>
<dbReference type="InterPro" id="IPR016161">
    <property type="entry name" value="Ald_DH/histidinol_DH"/>
</dbReference>
<evidence type="ECO:0000259" key="3">
    <source>
        <dbReference type="Pfam" id="PF00171"/>
    </source>
</evidence>
<evidence type="ECO:0000256" key="2">
    <source>
        <dbReference type="ARBA" id="ARBA00023002"/>
    </source>
</evidence>
<dbReference type="Pfam" id="PF00171">
    <property type="entry name" value="Aldedh"/>
    <property type="match status" value="1"/>
</dbReference>
<dbReference type="Gene3D" id="3.40.309.10">
    <property type="entry name" value="Aldehyde Dehydrogenase, Chain A, domain 2"/>
    <property type="match status" value="1"/>
</dbReference>
<comment type="similarity">
    <text evidence="1">Belongs to the aldehyde dehydrogenase family.</text>
</comment>
<dbReference type="InterPro" id="IPR016162">
    <property type="entry name" value="Ald_DH_N"/>
</dbReference>
<proteinExistence type="inferred from homology"/>
<keyword evidence="5" id="KW-1185">Reference proteome</keyword>
<name>A0A286R7Z7_9BACI</name>
<dbReference type="Proteomes" id="UP000215137">
    <property type="component" value="Chromosome"/>
</dbReference>
<sequence>MHSTIIVDSFPSLVLERKEAIERTIEYLEKNRECMMEILTEVSPYHTAKDEINISIQALTRAIAEVNENRPPTLNSMSVFMPSNVLLYSYVLYLLIPSLYVEKIEFRGSGLVIEQVRKLHNLLKEIHQLPIHLLELSHRKYIKESALQAELVIFTGAYKNAEEIKFQLSEDQFFVFFGHGVNPFILTESADVEKSINDLVSIRTYNSGQDCLGPDVIYVPEHLKEPFVSMLKQRLEILKFGSNKDEVMDYGPIHYLSAIDVVAVHLNQFSNYIYSGGNIHYRERRIEPTILLSKIEDDLPMAEFFSPIFNVVTYKNVDEILEVFNTGYFLERAMGATVYGDCNKNLIDALHKRHTVSINETLLDIENGNAPFGGYGPMANYVSYKGQLIIKPILLSKILHDYWESKHD</sequence>
<dbReference type="PANTHER" id="PTHR43570">
    <property type="entry name" value="ALDEHYDE DEHYDROGENASE"/>
    <property type="match status" value="1"/>
</dbReference>
<keyword evidence="2" id="KW-0560">Oxidoreductase</keyword>
<dbReference type="GO" id="GO:0005737">
    <property type="term" value="C:cytoplasm"/>
    <property type="evidence" value="ECO:0007669"/>
    <property type="project" value="TreeGrafter"/>
</dbReference>
<feature type="domain" description="Aldehyde dehydrogenase" evidence="3">
    <location>
        <begin position="150"/>
        <end position="376"/>
    </location>
</feature>